<name>A0A916WEZ6_9MICO</name>
<keyword evidence="1" id="KW-0812">Transmembrane</keyword>
<keyword evidence="1" id="KW-0472">Membrane</keyword>
<keyword evidence="1" id="KW-1133">Transmembrane helix</keyword>
<dbReference type="AlphaFoldDB" id="A0A916WEZ6"/>
<reference evidence="2" key="2">
    <citation type="submission" date="2020-09" db="EMBL/GenBank/DDBJ databases">
        <authorList>
            <person name="Sun Q."/>
            <person name="Zhou Y."/>
        </authorList>
    </citation>
    <scope>NUCLEOTIDE SEQUENCE</scope>
    <source>
        <strain evidence="2">CGMCC 1.12813</strain>
    </source>
</reference>
<gene>
    <name evidence="2" type="ORF">GCM10010979_03290</name>
</gene>
<evidence type="ECO:0000313" key="3">
    <source>
        <dbReference type="Proteomes" id="UP000606922"/>
    </source>
</evidence>
<dbReference type="RefSeq" id="WP_188508969.1">
    <property type="nucleotide sequence ID" value="NZ_BMGB01000001.1"/>
</dbReference>
<dbReference type="Proteomes" id="UP000606922">
    <property type="component" value="Unassembled WGS sequence"/>
</dbReference>
<protein>
    <submittedName>
        <fullName evidence="2">Membrane protein</fullName>
    </submittedName>
</protein>
<evidence type="ECO:0000256" key="1">
    <source>
        <dbReference type="SAM" id="Phobius"/>
    </source>
</evidence>
<reference evidence="2" key="1">
    <citation type="journal article" date="2014" name="Int. J. Syst. Evol. Microbiol.">
        <title>Complete genome sequence of Corynebacterium casei LMG S-19264T (=DSM 44701T), isolated from a smear-ripened cheese.</title>
        <authorList>
            <consortium name="US DOE Joint Genome Institute (JGI-PGF)"/>
            <person name="Walter F."/>
            <person name="Albersmeier A."/>
            <person name="Kalinowski J."/>
            <person name="Ruckert C."/>
        </authorList>
    </citation>
    <scope>NUCLEOTIDE SEQUENCE</scope>
    <source>
        <strain evidence="2">CGMCC 1.12813</strain>
    </source>
</reference>
<organism evidence="2 3">
    <name type="scientific">Conyzicola nivalis</name>
    <dbReference type="NCBI Taxonomy" id="1477021"/>
    <lineage>
        <taxon>Bacteria</taxon>
        <taxon>Bacillati</taxon>
        <taxon>Actinomycetota</taxon>
        <taxon>Actinomycetes</taxon>
        <taxon>Micrococcales</taxon>
        <taxon>Microbacteriaceae</taxon>
        <taxon>Conyzicola</taxon>
    </lineage>
</organism>
<comment type="caution">
    <text evidence="2">The sequence shown here is derived from an EMBL/GenBank/DDBJ whole genome shotgun (WGS) entry which is preliminary data.</text>
</comment>
<evidence type="ECO:0000313" key="2">
    <source>
        <dbReference type="EMBL" id="GGA91952.1"/>
    </source>
</evidence>
<feature type="transmembrane region" description="Helical" evidence="1">
    <location>
        <begin position="43"/>
        <end position="62"/>
    </location>
</feature>
<proteinExistence type="predicted"/>
<sequence>MDFWEFIGYFFWAYIVISFIAVLIGLIFDVFRDQSLGGFAKAAWVVFLVVLPILASVVYLIARGGKMSERQLEYAKSARAQTDDYIRTVASTSSADEIAKARALLDGGSITAAEFEALKARALAGTPTPAHAA</sequence>
<keyword evidence="3" id="KW-1185">Reference proteome</keyword>
<dbReference type="EMBL" id="BMGB01000001">
    <property type="protein sequence ID" value="GGA91952.1"/>
    <property type="molecule type" value="Genomic_DNA"/>
</dbReference>
<accession>A0A916WEZ6</accession>
<feature type="transmembrane region" description="Helical" evidence="1">
    <location>
        <begin position="6"/>
        <end position="31"/>
    </location>
</feature>